<dbReference type="EMBL" id="JAANER010000003">
    <property type="protein sequence ID" value="KAG9192869.1"/>
    <property type="molecule type" value="Genomic_DNA"/>
</dbReference>
<feature type="compositionally biased region" description="Polar residues" evidence="1">
    <location>
        <begin position="23"/>
        <end position="35"/>
    </location>
</feature>
<dbReference type="PANTHER" id="PTHR33112:SF9">
    <property type="entry name" value="HETEROKARYON INCOMPATIBILITY DOMAIN-CONTAINING PROTEIN"/>
    <property type="match status" value="1"/>
</dbReference>
<keyword evidence="4" id="KW-1185">Reference proteome</keyword>
<feature type="region of interest" description="Disordered" evidence="1">
    <location>
        <begin position="1"/>
        <end position="37"/>
    </location>
</feature>
<feature type="compositionally biased region" description="Low complexity" evidence="1">
    <location>
        <begin position="12"/>
        <end position="22"/>
    </location>
</feature>
<dbReference type="AlphaFoldDB" id="A0AAD4IE64"/>
<organism evidence="3 4">
    <name type="scientific">Alternaria panax</name>
    <dbReference type="NCBI Taxonomy" id="48097"/>
    <lineage>
        <taxon>Eukaryota</taxon>
        <taxon>Fungi</taxon>
        <taxon>Dikarya</taxon>
        <taxon>Ascomycota</taxon>
        <taxon>Pezizomycotina</taxon>
        <taxon>Dothideomycetes</taxon>
        <taxon>Pleosporomycetidae</taxon>
        <taxon>Pleosporales</taxon>
        <taxon>Pleosporineae</taxon>
        <taxon>Pleosporaceae</taxon>
        <taxon>Alternaria</taxon>
        <taxon>Alternaria sect. Panax</taxon>
    </lineage>
</organism>
<dbReference type="Pfam" id="PF06985">
    <property type="entry name" value="HET"/>
    <property type="match status" value="1"/>
</dbReference>
<dbReference type="InterPro" id="IPR010730">
    <property type="entry name" value="HET"/>
</dbReference>
<evidence type="ECO:0000259" key="2">
    <source>
        <dbReference type="Pfam" id="PF06985"/>
    </source>
</evidence>
<sequence length="683" mass="77327">MTYEASVEQSEESSPALLSSSAKTRPSSPGPSQLPSIKAEVSPESICRVCLNLGNEIWDLDYRKKHNLPKPPKHIVPAKDVVIAAEQGCSGCEIIAWVLEPYMARLEEESSKVLIKFGFDYSLIFGGFFRDLCYHGGVKPTEKCVTELVIKSTPPELHHVVPPLSDKSISKITSETGSPSAINKVQTWYSECRSSHKQCLQNPNTPLPTRVIHIEGPRKARLYVSRTEHGEYACLSHCWGGQSIIRTTSRTIEEYTNNIPWEELPKTFMDAIQFAYGLGFNYLWIDSLCIVQDSLEDWRQEGSQMWKIYANASITLSATWTTSPRQGCFVTPDNRYLSRTKTFIDTDHNTYELHCHELLPELKAPLHERGWVFQERMLSRRIVHFMDQELWWECRKCFTCECRNEHHNKGIFGVDMTKTTKLVEPSSLNKIQNSWVEIVKTYTTLSLTYPTDIFPALQGLAKLVAPTMGRYLAGHWESDLIQSLCWYVEEPARCQSKEWRAPSWSWASAQKAVRWSHSRDDKCETTAYVNVLSATTITTPGGDDPTGQLSYGEIVLRGKCLAAQIEALPNPLGLDVRYVLVLHGAQGSLSSNSYPCRPRWDSMDQCINGTPVVALRIFGMRKSFGGGETYVWLYWLILRAVEGTTGKYLRIGTMEEGGTERSSSSELHLFYQKEAMEVALKVI</sequence>
<accession>A0AAD4IE64</accession>
<proteinExistence type="predicted"/>
<evidence type="ECO:0000256" key="1">
    <source>
        <dbReference type="SAM" id="MobiDB-lite"/>
    </source>
</evidence>
<dbReference type="PANTHER" id="PTHR33112">
    <property type="entry name" value="DOMAIN PROTEIN, PUTATIVE-RELATED"/>
    <property type="match status" value="1"/>
</dbReference>
<protein>
    <recommendedName>
        <fullName evidence="2">Heterokaryon incompatibility domain-containing protein</fullName>
    </recommendedName>
</protein>
<dbReference type="Proteomes" id="UP001199106">
    <property type="component" value="Unassembled WGS sequence"/>
</dbReference>
<name>A0AAD4IE64_9PLEO</name>
<evidence type="ECO:0000313" key="4">
    <source>
        <dbReference type="Proteomes" id="UP001199106"/>
    </source>
</evidence>
<feature type="domain" description="Heterokaryon incompatibility" evidence="2">
    <location>
        <begin position="232"/>
        <end position="375"/>
    </location>
</feature>
<gene>
    <name evidence="3" type="ORF">G6011_11603</name>
</gene>
<comment type="caution">
    <text evidence="3">The sequence shown here is derived from an EMBL/GenBank/DDBJ whole genome shotgun (WGS) entry which is preliminary data.</text>
</comment>
<reference evidence="3" key="1">
    <citation type="submission" date="2021-07" db="EMBL/GenBank/DDBJ databases">
        <title>Genome Resource of American Ginseng Black Spot Pathogen Alternaria panax.</title>
        <authorList>
            <person name="Qiu C."/>
            <person name="Wang W."/>
            <person name="Liu Z."/>
        </authorList>
    </citation>
    <scope>NUCLEOTIDE SEQUENCE</scope>
    <source>
        <strain evidence="3">BNCC115425</strain>
    </source>
</reference>
<evidence type="ECO:0000313" key="3">
    <source>
        <dbReference type="EMBL" id="KAG9192869.1"/>
    </source>
</evidence>